<dbReference type="Pfam" id="PF00583">
    <property type="entry name" value="Acetyltransf_1"/>
    <property type="match status" value="1"/>
</dbReference>
<dbReference type="SUPFAM" id="SSF55729">
    <property type="entry name" value="Acyl-CoA N-acyltransferases (Nat)"/>
    <property type="match status" value="1"/>
</dbReference>
<dbReference type="PANTHER" id="PTHR43877:SF2">
    <property type="entry name" value="AMINOALKYLPHOSPHONATE N-ACETYLTRANSFERASE-RELATED"/>
    <property type="match status" value="1"/>
</dbReference>
<dbReference type="PANTHER" id="PTHR43877">
    <property type="entry name" value="AMINOALKYLPHOSPHONATE N-ACETYLTRANSFERASE-RELATED-RELATED"/>
    <property type="match status" value="1"/>
</dbReference>
<dbReference type="PROSITE" id="PS51186">
    <property type="entry name" value="GNAT"/>
    <property type="match status" value="1"/>
</dbReference>
<dbReference type="Gene3D" id="3.90.70.10">
    <property type="entry name" value="Cysteine proteinases"/>
    <property type="match status" value="1"/>
</dbReference>
<accession>A0A7S9HCR5</accession>
<reference evidence="4 5" key="1">
    <citation type="submission" date="2020-11" db="EMBL/GenBank/DDBJ databases">
        <title>Complete genome sequence for Salinimonas sp. strain G2-b.</title>
        <authorList>
            <person name="Park S.-J."/>
        </authorList>
    </citation>
    <scope>NUCLEOTIDE SEQUENCE [LARGE SCALE GENOMIC DNA]</scope>
    <source>
        <strain evidence="4 5">G2-b</strain>
    </source>
</reference>
<dbReference type="InterPro" id="IPR016181">
    <property type="entry name" value="Acyl_CoA_acyltransferase"/>
</dbReference>
<dbReference type="CDD" id="cd04301">
    <property type="entry name" value="NAT_SF"/>
    <property type="match status" value="1"/>
</dbReference>
<dbReference type="KEGG" id="smaa:IT774_11165"/>
<evidence type="ECO:0000256" key="2">
    <source>
        <dbReference type="ARBA" id="ARBA00023315"/>
    </source>
</evidence>
<dbReference type="InterPro" id="IPR000182">
    <property type="entry name" value="GNAT_dom"/>
</dbReference>
<proteinExistence type="predicted"/>
<name>A0A7S9HCR5_9ALTE</name>
<protein>
    <submittedName>
        <fullName evidence="4">GNAT family N-acetyltransferase/peptidase C39 family protein</fullName>
    </submittedName>
</protein>
<dbReference type="EMBL" id="CP064795">
    <property type="protein sequence ID" value="QPG04756.1"/>
    <property type="molecule type" value="Genomic_DNA"/>
</dbReference>
<dbReference type="InterPro" id="IPR021770">
    <property type="entry name" value="DUF3335"/>
</dbReference>
<feature type="domain" description="N-acetyltransferase" evidence="3">
    <location>
        <begin position="12"/>
        <end position="158"/>
    </location>
</feature>
<dbReference type="Proteomes" id="UP000595095">
    <property type="component" value="Chromosome"/>
</dbReference>
<keyword evidence="5" id="KW-1185">Reference proteome</keyword>
<evidence type="ECO:0000259" key="3">
    <source>
        <dbReference type="PROSITE" id="PS51186"/>
    </source>
</evidence>
<gene>
    <name evidence="4" type="ORF">IT774_11165</name>
</gene>
<dbReference type="Gene3D" id="3.40.630.30">
    <property type="match status" value="1"/>
</dbReference>
<dbReference type="InterPro" id="IPR050832">
    <property type="entry name" value="Bact_Acetyltransf"/>
</dbReference>
<evidence type="ECO:0000313" key="5">
    <source>
        <dbReference type="Proteomes" id="UP000595095"/>
    </source>
</evidence>
<keyword evidence="2" id="KW-0012">Acyltransferase</keyword>
<dbReference type="AlphaFoldDB" id="A0A7S9HCR5"/>
<evidence type="ECO:0000313" key="4">
    <source>
        <dbReference type="EMBL" id="QPG04756.1"/>
    </source>
</evidence>
<dbReference type="RefSeq" id="WP_195809848.1">
    <property type="nucleotide sequence ID" value="NZ_CP064795.1"/>
</dbReference>
<keyword evidence="1 4" id="KW-0808">Transferase</keyword>
<evidence type="ECO:0000256" key="1">
    <source>
        <dbReference type="ARBA" id="ARBA00022679"/>
    </source>
</evidence>
<dbReference type="GO" id="GO:0016747">
    <property type="term" value="F:acyltransferase activity, transferring groups other than amino-acyl groups"/>
    <property type="evidence" value="ECO:0007669"/>
    <property type="project" value="InterPro"/>
</dbReference>
<sequence>MNQQASAPLAPITTRSARAEDVGALTALEKLCFSSDRLSARRFRHYICAPQAELVVACAQDRPIGYALLLVRRATLLTRLYSIAVAPEARGTGTASVLIGELEKRALARGKPFMRLEVAQNNAQAIALYQRLGFQPFGLYPNYYADHIDALRMQKRLHRKTQNAVLEAYPWYRQTTEFTCGPAALMMALCYLRSDFAMDQRQELAIWRQATTIFMTSGHGGCHPVGLALAAVDYGFDAKVWLNAQLPLFIESVRSSSKKAIIRQVEADFGYHAQQSGISLEPVNWSIEDLTEALAAGSAVVCLISTWQLDQRKAPHWVVVTGIDANCVYIHDPDPGDDEHLLDFQHVPIARDDFLRLACYGRKKLRAAIIVGRS</sequence>
<organism evidence="4 5">
    <name type="scientific">Salinimonas marina</name>
    <dbReference type="NCBI Taxonomy" id="2785918"/>
    <lineage>
        <taxon>Bacteria</taxon>
        <taxon>Pseudomonadati</taxon>
        <taxon>Pseudomonadota</taxon>
        <taxon>Gammaproteobacteria</taxon>
        <taxon>Alteromonadales</taxon>
        <taxon>Alteromonadaceae</taxon>
        <taxon>Alteromonas/Salinimonas group</taxon>
        <taxon>Salinimonas</taxon>
    </lineage>
</organism>
<dbReference type="Pfam" id="PF11814">
    <property type="entry name" value="DUF3335"/>
    <property type="match status" value="1"/>
</dbReference>